<evidence type="ECO:0000256" key="1">
    <source>
        <dbReference type="SAM" id="MobiDB-lite"/>
    </source>
</evidence>
<keyword evidence="2" id="KW-0812">Transmembrane</keyword>
<gene>
    <name evidence="3" type="ORF">WJX72_004911</name>
</gene>
<keyword evidence="2" id="KW-0472">Membrane</keyword>
<sequence length="136" mass="14167">MAATSSTSAFLGTQLPSRPTARISVAGRGRSTALPVQAAFGRRENETVERAKKSEAVRKTKLIPYDQKLKDAIPGKAKKMFNSRNTGGARDSRSQKTSTAVSGSQGLPGGVLAYAVILAGVFIAAATSLVSTNTVQ</sequence>
<dbReference type="Proteomes" id="UP001489004">
    <property type="component" value="Unassembled WGS sequence"/>
</dbReference>
<name>A0AAW1PBX0_9CHLO</name>
<keyword evidence="2" id="KW-1133">Transmembrane helix</keyword>
<feature type="compositionally biased region" description="Polar residues" evidence="1">
    <location>
        <begin position="1"/>
        <end position="17"/>
    </location>
</feature>
<dbReference type="AlphaFoldDB" id="A0AAW1PBX0"/>
<reference evidence="3 4" key="1">
    <citation type="journal article" date="2024" name="Nat. Commun.">
        <title>Phylogenomics reveals the evolutionary origins of lichenization in chlorophyte algae.</title>
        <authorList>
            <person name="Puginier C."/>
            <person name="Libourel C."/>
            <person name="Otte J."/>
            <person name="Skaloud P."/>
            <person name="Haon M."/>
            <person name="Grisel S."/>
            <person name="Petersen M."/>
            <person name="Berrin J.G."/>
            <person name="Delaux P.M."/>
            <person name="Dal Grande F."/>
            <person name="Keller J."/>
        </authorList>
    </citation>
    <scope>NUCLEOTIDE SEQUENCE [LARGE SCALE GENOMIC DNA]</scope>
    <source>
        <strain evidence="3 4">SAG 2043</strain>
    </source>
</reference>
<protein>
    <submittedName>
        <fullName evidence="3">Uncharacterized protein</fullName>
    </submittedName>
</protein>
<feature type="transmembrane region" description="Helical" evidence="2">
    <location>
        <begin position="111"/>
        <end position="130"/>
    </location>
</feature>
<feature type="region of interest" description="Disordered" evidence="1">
    <location>
        <begin position="79"/>
        <end position="105"/>
    </location>
</feature>
<feature type="compositionally biased region" description="Polar residues" evidence="1">
    <location>
        <begin position="95"/>
        <end position="105"/>
    </location>
</feature>
<keyword evidence="4" id="KW-1185">Reference proteome</keyword>
<comment type="caution">
    <text evidence="3">The sequence shown here is derived from an EMBL/GenBank/DDBJ whole genome shotgun (WGS) entry which is preliminary data.</text>
</comment>
<evidence type="ECO:0000313" key="3">
    <source>
        <dbReference type="EMBL" id="KAK9805557.1"/>
    </source>
</evidence>
<proteinExistence type="predicted"/>
<feature type="region of interest" description="Disordered" evidence="1">
    <location>
        <begin position="1"/>
        <end position="29"/>
    </location>
</feature>
<evidence type="ECO:0000313" key="4">
    <source>
        <dbReference type="Proteomes" id="UP001489004"/>
    </source>
</evidence>
<accession>A0AAW1PBX0</accession>
<evidence type="ECO:0000256" key="2">
    <source>
        <dbReference type="SAM" id="Phobius"/>
    </source>
</evidence>
<dbReference type="EMBL" id="JALJOR010000015">
    <property type="protein sequence ID" value="KAK9805557.1"/>
    <property type="molecule type" value="Genomic_DNA"/>
</dbReference>
<organism evidence="3 4">
    <name type="scientific">[Myrmecia] bisecta</name>
    <dbReference type="NCBI Taxonomy" id="41462"/>
    <lineage>
        <taxon>Eukaryota</taxon>
        <taxon>Viridiplantae</taxon>
        <taxon>Chlorophyta</taxon>
        <taxon>core chlorophytes</taxon>
        <taxon>Trebouxiophyceae</taxon>
        <taxon>Trebouxiales</taxon>
        <taxon>Trebouxiaceae</taxon>
        <taxon>Myrmecia</taxon>
    </lineage>
</organism>